<proteinExistence type="predicted"/>
<evidence type="ECO:0000313" key="2">
    <source>
        <dbReference type="Proteomes" id="UP000255508"/>
    </source>
</evidence>
<name>A0A370DU94_9GAMM</name>
<dbReference type="InterPro" id="IPR010281">
    <property type="entry name" value="DUF885"/>
</dbReference>
<gene>
    <name evidence="1" type="ORF">DIZ79_14210</name>
</gene>
<dbReference type="Proteomes" id="UP000255508">
    <property type="component" value="Unassembled WGS sequence"/>
</dbReference>
<sequence length="542" mass="60913">MPETANFDALISEFYKVWFCYHPVAAIFAGVPGYEGLLAADGDDDVGALSSWLSNLLLGLEELRYEALDPDRQLDLQLIFGAAMIEHRMLLEQDWRHRDPARYLPLRPLQELMVRQPASLCEALQGILERTGNYLRDARTQLAELPELVSTLWLAEALEMSEAGLPWLHRLHGELPQAHQCCAEQGRLQELGSSAAEVIEDFRQFLINDLVPEAAGGSDCGPEQVDRLLTHRHQLPLTGEQALALARQQQARYLRHLDELGIDQEALGEQYVFEADLSGDARCQAYREESARFKAFVEAQDLLELPSQPLEFRVTDGCFSRPDCGSYLRSEGGGILLIPDERRQLKGGETLSAIRLRCLYAGWTGRHYLAWAGGVQAHSLVRQINPSAAFKRGWAHYISWLLEARGFFTREDMVLLARRRLALAEQALVDLEFHMGRLDSHQALDRLQSLLDYPAPGLAESRLTHLSRRPTDAFMALIGVAMIEQTREVVLRQEPELSLKAFHSRLLAHGAVSLPLVVKRVFGETVWEEVSGAVLGQETGER</sequence>
<protein>
    <submittedName>
        <fullName evidence="1">DUF885 domain-containing protein</fullName>
    </submittedName>
</protein>
<dbReference type="EMBL" id="QFXD01000243">
    <property type="protein sequence ID" value="RDH88865.1"/>
    <property type="molecule type" value="Genomic_DNA"/>
</dbReference>
<evidence type="ECO:0000313" key="1">
    <source>
        <dbReference type="EMBL" id="RDH88865.1"/>
    </source>
</evidence>
<accession>A0A370DU94</accession>
<dbReference type="AlphaFoldDB" id="A0A370DU94"/>
<dbReference type="Pfam" id="PF05960">
    <property type="entry name" value="DUF885"/>
    <property type="match status" value="1"/>
</dbReference>
<reference evidence="1 2" key="1">
    <citation type="journal article" date="2018" name="ISME J.">
        <title>Endosymbiont genomes yield clues of tubeworm success.</title>
        <authorList>
            <person name="Li Y."/>
            <person name="Liles M.R."/>
            <person name="Halanych K.M."/>
        </authorList>
    </citation>
    <scope>NUCLEOTIDE SEQUENCE [LARGE SCALE GENOMIC DNA]</scope>
    <source>
        <strain evidence="1">A1422</strain>
    </source>
</reference>
<comment type="caution">
    <text evidence="1">The sequence shown here is derived from an EMBL/GenBank/DDBJ whole genome shotgun (WGS) entry which is preliminary data.</text>
</comment>
<organism evidence="1 2">
    <name type="scientific">endosymbiont of Lamellibrachia luymesi</name>
    <dbReference type="NCBI Taxonomy" id="2200907"/>
    <lineage>
        <taxon>Bacteria</taxon>
        <taxon>Pseudomonadati</taxon>
        <taxon>Pseudomonadota</taxon>
        <taxon>Gammaproteobacteria</taxon>
        <taxon>sulfur-oxidizing symbionts</taxon>
    </lineage>
</organism>